<keyword evidence="2" id="KW-1185">Reference proteome</keyword>
<organism evidence="1 2">
    <name type="scientific">Sinorhizobium phage ort11</name>
    <dbReference type="NCBI Taxonomy" id="2599764"/>
    <lineage>
        <taxon>Viruses</taxon>
        <taxon>Duplodnaviria</taxon>
        <taxon>Heunggongvirae</taxon>
        <taxon>Uroviricota</taxon>
        <taxon>Caudoviricetes</taxon>
        <taxon>Schitoviridae</taxon>
        <taxon>Huelvavirus</taxon>
        <taxon>Huelvavirus ort11</taxon>
    </lineage>
</organism>
<evidence type="ECO:0000313" key="1">
    <source>
        <dbReference type="EMBL" id="QEP29876.1"/>
    </source>
</evidence>
<gene>
    <name evidence="1" type="ORF">Smphiort11_078</name>
</gene>
<protein>
    <submittedName>
        <fullName evidence="1">Uncharacterized protein</fullName>
    </submittedName>
</protein>
<dbReference type="Proteomes" id="UP000322838">
    <property type="component" value="Segment"/>
</dbReference>
<name>A0A5C2H307_9CAUD</name>
<evidence type="ECO:0000313" key="2">
    <source>
        <dbReference type="Proteomes" id="UP000322838"/>
    </source>
</evidence>
<sequence length="100" mass="11068">MLPLSINWLKVAVVAAGISAAFYGYKLVKERGAEEVTLKIERENSNATKNASEATSALYRCIDSGGMYDFKSGYCTRGPISRRRDSTRYYGKDITGSEQN</sequence>
<accession>A0A5C2H307</accession>
<reference evidence="2" key="1">
    <citation type="submission" date="2019-07" db="EMBL/GenBank/DDBJ databases">
        <authorList>
            <person name="Cubo M.T."/>
            <person name="Espuny M.D.R."/>
            <person name="Balsanelli E."/>
        </authorList>
    </citation>
    <scope>NUCLEOTIDE SEQUENCE [LARGE SCALE GENOMIC DNA]</scope>
</reference>
<dbReference type="EMBL" id="MN228696">
    <property type="protein sequence ID" value="QEP29876.1"/>
    <property type="molecule type" value="Genomic_DNA"/>
</dbReference>
<proteinExistence type="predicted"/>